<dbReference type="Proteomes" id="UP000245168">
    <property type="component" value="Unassembled WGS sequence"/>
</dbReference>
<evidence type="ECO:0000256" key="2">
    <source>
        <dbReference type="SAM" id="SignalP"/>
    </source>
</evidence>
<accession>A0A2U2BR31</accession>
<sequence length="199" mass="21916">MIIRTVAAAVALSACAAPAGLAQQQPEGCADYETHGQFDFWVGEWNVYARNGDFAGRNTISKRSGGCLLLEEWRSAGGGDGTSMNYVDPATGDWRQVWMGVNNYIDYSGGLTEAGQMMLVGEITYFSDESSRTADFRGVWTPLENGHVIQHFQQYDAEEEVWNDWFVGRYVPADEDPNGENPDNDATAAPIETPPEFRG</sequence>
<keyword evidence="2" id="KW-0732">Signal</keyword>
<evidence type="ECO:0000313" key="3">
    <source>
        <dbReference type="EMBL" id="PWE16438.1"/>
    </source>
</evidence>
<dbReference type="AlphaFoldDB" id="A0A2U2BR31"/>
<protein>
    <recommendedName>
        <fullName evidence="5">DUF1579 domain-containing protein</fullName>
    </recommendedName>
</protein>
<dbReference type="PROSITE" id="PS51257">
    <property type="entry name" value="PROKAR_LIPOPROTEIN"/>
    <property type="match status" value="1"/>
</dbReference>
<dbReference type="EMBL" id="QEXV01000007">
    <property type="protein sequence ID" value="PWE16438.1"/>
    <property type="molecule type" value="Genomic_DNA"/>
</dbReference>
<comment type="caution">
    <text evidence="3">The sequence shown here is derived from an EMBL/GenBank/DDBJ whole genome shotgun (WGS) entry which is preliminary data.</text>
</comment>
<evidence type="ECO:0000256" key="1">
    <source>
        <dbReference type="SAM" id="MobiDB-lite"/>
    </source>
</evidence>
<proteinExistence type="predicted"/>
<evidence type="ECO:0000313" key="4">
    <source>
        <dbReference type="Proteomes" id="UP000245168"/>
    </source>
</evidence>
<feature type="region of interest" description="Disordered" evidence="1">
    <location>
        <begin position="173"/>
        <end position="199"/>
    </location>
</feature>
<reference evidence="4" key="1">
    <citation type="submission" date="2018-05" db="EMBL/GenBank/DDBJ databases">
        <authorList>
            <person name="Liu B.-T."/>
        </authorList>
    </citation>
    <scope>NUCLEOTIDE SEQUENCE [LARGE SCALE GENOMIC DNA]</scope>
    <source>
        <strain evidence="4">WD6-1</strain>
    </source>
</reference>
<gene>
    <name evidence="3" type="ORF">DDZ18_13555</name>
</gene>
<name>A0A2U2BR31_9PROT</name>
<evidence type="ECO:0008006" key="5">
    <source>
        <dbReference type="Google" id="ProtNLM"/>
    </source>
</evidence>
<feature type="signal peptide" evidence="2">
    <location>
        <begin position="1"/>
        <end position="22"/>
    </location>
</feature>
<dbReference type="OrthoDB" id="8902597at2"/>
<organism evidence="3 4">
    <name type="scientific">Marinicauda salina</name>
    <dbReference type="NCBI Taxonomy" id="2135793"/>
    <lineage>
        <taxon>Bacteria</taxon>
        <taxon>Pseudomonadati</taxon>
        <taxon>Pseudomonadota</taxon>
        <taxon>Alphaproteobacteria</taxon>
        <taxon>Maricaulales</taxon>
        <taxon>Maricaulaceae</taxon>
        <taxon>Marinicauda</taxon>
    </lineage>
</organism>
<dbReference type="RefSeq" id="WP_109253940.1">
    <property type="nucleotide sequence ID" value="NZ_QEXV01000007.1"/>
</dbReference>
<feature type="chain" id="PRO_5015464948" description="DUF1579 domain-containing protein" evidence="2">
    <location>
        <begin position="23"/>
        <end position="199"/>
    </location>
</feature>
<keyword evidence="4" id="KW-1185">Reference proteome</keyword>